<accession>A0ABD0WGW8</accession>
<feature type="domain" description="Fibronectin type-III" evidence="13">
    <location>
        <begin position="608"/>
        <end position="704"/>
    </location>
</feature>
<organism evidence="14 15">
    <name type="scientific">Umbra pygmaea</name>
    <name type="common">Eastern mudminnow</name>
    <dbReference type="NCBI Taxonomy" id="75934"/>
    <lineage>
        <taxon>Eukaryota</taxon>
        <taxon>Metazoa</taxon>
        <taxon>Chordata</taxon>
        <taxon>Craniata</taxon>
        <taxon>Vertebrata</taxon>
        <taxon>Euteleostomi</taxon>
        <taxon>Actinopterygii</taxon>
        <taxon>Neopterygii</taxon>
        <taxon>Teleostei</taxon>
        <taxon>Protacanthopterygii</taxon>
        <taxon>Esociformes</taxon>
        <taxon>Umbridae</taxon>
        <taxon>Umbra</taxon>
    </lineage>
</organism>
<keyword evidence="6" id="KW-1015">Disulfide bond</keyword>
<keyword evidence="2" id="KW-1003">Cell membrane</keyword>
<evidence type="ECO:0000256" key="11">
    <source>
        <dbReference type="SAM" id="SignalP"/>
    </source>
</evidence>
<dbReference type="InterPro" id="IPR013098">
    <property type="entry name" value="Ig_I-set"/>
</dbReference>
<dbReference type="InterPro" id="IPR003961">
    <property type="entry name" value="FN3_dom"/>
</dbReference>
<feature type="compositionally biased region" description="Polar residues" evidence="9">
    <location>
        <begin position="397"/>
        <end position="414"/>
    </location>
</feature>
<feature type="domain" description="Ig-like" evidence="12">
    <location>
        <begin position="316"/>
        <end position="401"/>
    </location>
</feature>
<evidence type="ECO:0000259" key="12">
    <source>
        <dbReference type="PROSITE" id="PS50835"/>
    </source>
</evidence>
<evidence type="ECO:0000313" key="15">
    <source>
        <dbReference type="Proteomes" id="UP001557470"/>
    </source>
</evidence>
<dbReference type="InterPro" id="IPR007110">
    <property type="entry name" value="Ig-like_dom"/>
</dbReference>
<evidence type="ECO:0000256" key="9">
    <source>
        <dbReference type="SAM" id="MobiDB-lite"/>
    </source>
</evidence>
<keyword evidence="4" id="KW-0677">Repeat</keyword>
<feature type="region of interest" description="Disordered" evidence="9">
    <location>
        <begin position="397"/>
        <end position="480"/>
    </location>
</feature>
<evidence type="ECO:0000256" key="1">
    <source>
        <dbReference type="ARBA" id="ARBA00004236"/>
    </source>
</evidence>
<dbReference type="EMBL" id="JAGEUA010000006">
    <property type="protein sequence ID" value="KAL0972687.1"/>
    <property type="molecule type" value="Genomic_DNA"/>
</dbReference>
<keyword evidence="15" id="KW-1185">Reference proteome</keyword>
<evidence type="ECO:0000256" key="6">
    <source>
        <dbReference type="ARBA" id="ARBA00023157"/>
    </source>
</evidence>
<feature type="region of interest" description="Disordered" evidence="9">
    <location>
        <begin position="813"/>
        <end position="832"/>
    </location>
</feature>
<feature type="domain" description="Ig-like" evidence="12">
    <location>
        <begin position="9"/>
        <end position="117"/>
    </location>
</feature>
<dbReference type="FunFam" id="2.60.40.10:FF:000205">
    <property type="entry name" value="Cell adhesion associated, oncogene regulated"/>
    <property type="match status" value="1"/>
</dbReference>
<evidence type="ECO:0000256" key="3">
    <source>
        <dbReference type="ARBA" id="ARBA00022729"/>
    </source>
</evidence>
<evidence type="ECO:0000256" key="2">
    <source>
        <dbReference type="ARBA" id="ARBA00022475"/>
    </source>
</evidence>
<dbReference type="PROSITE" id="PS50835">
    <property type="entry name" value="IG_LIKE"/>
    <property type="match status" value="4"/>
</dbReference>
<feature type="transmembrane region" description="Helical" evidence="10">
    <location>
        <begin position="840"/>
        <end position="865"/>
    </location>
</feature>
<dbReference type="PANTHER" id="PTHR44170">
    <property type="entry name" value="PROTEIN SIDEKICK"/>
    <property type="match status" value="1"/>
</dbReference>
<dbReference type="AlphaFoldDB" id="A0ABD0WGW8"/>
<gene>
    <name evidence="14" type="ORF">UPYG_G00193470</name>
</gene>
<sequence length="1169" mass="127441">MAGWLRFLPGVLCLSHAILLSCSVSSLSLSFGAEPVSVTQSQGSRVQLHCSVRPHRASLSWRFRGQPLDLAALPGVELAHNGGSLALFPLQPIHQGLYQCVAQSDTETIISSQARLALADIGEYSETRRRSLVVQEGSSVVIQCRLPPSNPPAMPRLRVRGEWLENSTDDYLVLPSGNLHILSVLPQHGGMYKCGAYNPITMETRVEAHGTKLIVKPSSHPSPLRIVYPVTPASVSAEQSGSLVLECVVSGGPLHPAVWLKDGQEVAVPSRPAGNSHNNLVLQNLKRTDAGRYQCSVNTETGTLLSANYTVNVLEGAFVLGSLSDQSVPHGDSAHFTCLTKGNPTPNVTWLFNSAPINPSPRLQISDSSLIITRVQSRDKGVYQCLVDNGIGSAQSAGRLTVQSEPQHGSTTDILTEAPPPSLHPIQSDEGDELVPPEEDEERLREGEGLWDSMDQPTERSNNQPTPEAPIITSPPQTHKPDIYDLEWRAGRDWGHPINAYFVKYRKVDDETGEVGSWHTVRVPGSEKTLRLSELEASSLYEVLMVSRSAVGEGQPAMLTFRTGKEKSPAVSKKPSKSPVVSVPAEAPEDKMTNTHFGVVIHERAPEAPDRPTISMATESSVYVTWVPRANGGSPITAFRVEYRRQGRNTEWVVAADNISPSKLSVEVRNLEPGATYRFRVISMNHNGDSPHSATSKPYQVSAASPRFSDRPVAGPHITSTDAVSDTQIMLRWTYTPTSNNNTPIQGFYIYYRPTDSDNDSDYKRDVVEGLKLWHLIGQLQPETSYDIKMQCFNDGGESEYSNVMICETKARQPSGVPSQHPITPPGPYPPEPPSPPGGLLYLIVGCVLGVMVLILLVFIAMCLWRNRQQNAMHKYDPPGYLYQPAEMNGHVLEYAMLPGVNGFNGSVPRGYGHSGQNGVPQGCHHLHHKLGYPPGGHTHSLDATRPHGHDASLPHGHDVDATRPHGHDASLPHGHDATLPHSAMEYENPASQIQHHNGGGVYTALPQTNSSDCMSCQNFCNNNRCYTKTSGTFSNDTFSSGGEATLPLMQCLASSQQHDQGLEMVPLASPDCHLLVRERNTQPGEAGNQEDKESDAQIPCSPLGEHQHQHGPEEDGTDDEEHEVCLESEDMVVCWEGLSVLGLKDKPVWISTGSLRLGDLIQPTPQEV</sequence>
<keyword evidence="3 11" id="KW-0732">Signal</keyword>
<proteinExistence type="predicted"/>
<evidence type="ECO:0008006" key="16">
    <source>
        <dbReference type="Google" id="ProtNLM"/>
    </source>
</evidence>
<reference evidence="14 15" key="1">
    <citation type="submission" date="2024-06" db="EMBL/GenBank/DDBJ databases">
        <authorList>
            <person name="Pan Q."/>
            <person name="Wen M."/>
            <person name="Jouanno E."/>
            <person name="Zahm M."/>
            <person name="Klopp C."/>
            <person name="Cabau C."/>
            <person name="Louis A."/>
            <person name="Berthelot C."/>
            <person name="Parey E."/>
            <person name="Roest Crollius H."/>
            <person name="Montfort J."/>
            <person name="Robinson-Rechavi M."/>
            <person name="Bouchez O."/>
            <person name="Lampietro C."/>
            <person name="Lopez Roques C."/>
            <person name="Donnadieu C."/>
            <person name="Postlethwait J."/>
            <person name="Bobe J."/>
            <person name="Verreycken H."/>
            <person name="Guiguen Y."/>
        </authorList>
    </citation>
    <scope>NUCLEOTIDE SEQUENCE [LARGE SCALE GENOMIC DNA]</scope>
    <source>
        <strain evidence="14">Up_M1</strain>
        <tissue evidence="14">Testis</tissue>
    </source>
</reference>
<feature type="domain" description="Fibronectin type-III" evidence="13">
    <location>
        <begin position="466"/>
        <end position="567"/>
    </location>
</feature>
<dbReference type="FunFam" id="2.60.40.10:FF:000273">
    <property type="entry name" value="contactin-3 isoform X1"/>
    <property type="match status" value="1"/>
</dbReference>
<feature type="compositionally biased region" description="Pro residues" evidence="9">
    <location>
        <begin position="823"/>
        <end position="832"/>
    </location>
</feature>
<comment type="subcellular location">
    <subcellularLocation>
        <location evidence="1">Cell membrane</location>
    </subcellularLocation>
</comment>
<evidence type="ECO:0000256" key="7">
    <source>
        <dbReference type="ARBA" id="ARBA00023180"/>
    </source>
</evidence>
<dbReference type="Pfam" id="PF00041">
    <property type="entry name" value="fn3"/>
    <property type="match status" value="2"/>
</dbReference>
<protein>
    <recommendedName>
        <fullName evidence="16">Cell adhesion molecule-related/down-regulated by oncogenes</fullName>
    </recommendedName>
</protein>
<dbReference type="CDD" id="cd00063">
    <property type="entry name" value="FN3"/>
    <property type="match status" value="3"/>
</dbReference>
<feature type="compositionally biased region" description="Acidic residues" evidence="9">
    <location>
        <begin position="429"/>
        <end position="441"/>
    </location>
</feature>
<dbReference type="InterPro" id="IPR003599">
    <property type="entry name" value="Ig_sub"/>
</dbReference>
<comment type="caution">
    <text evidence="14">The sequence shown here is derived from an EMBL/GenBank/DDBJ whole genome shotgun (WGS) entry which is preliminary data.</text>
</comment>
<dbReference type="InterPro" id="IPR013783">
    <property type="entry name" value="Ig-like_fold"/>
</dbReference>
<dbReference type="SMART" id="SM00409">
    <property type="entry name" value="IG"/>
    <property type="match status" value="4"/>
</dbReference>
<feature type="domain" description="Ig-like" evidence="12">
    <location>
        <begin position="223"/>
        <end position="312"/>
    </location>
</feature>
<dbReference type="InterPro" id="IPR003598">
    <property type="entry name" value="Ig_sub2"/>
</dbReference>
<dbReference type="PANTHER" id="PTHR44170:SF1">
    <property type="entry name" value="CELL ADHESION MOLECULE-RELATED_DOWN-REGULATED BY ONCOGENES"/>
    <property type="match status" value="1"/>
</dbReference>
<dbReference type="Gene3D" id="2.60.40.10">
    <property type="entry name" value="Immunoglobulins"/>
    <property type="match status" value="7"/>
</dbReference>
<evidence type="ECO:0000256" key="10">
    <source>
        <dbReference type="SAM" id="Phobius"/>
    </source>
</evidence>
<feature type="signal peptide" evidence="11">
    <location>
        <begin position="1"/>
        <end position="28"/>
    </location>
</feature>
<evidence type="ECO:0000256" key="8">
    <source>
        <dbReference type="ARBA" id="ARBA00023319"/>
    </source>
</evidence>
<keyword evidence="8" id="KW-0393">Immunoglobulin domain</keyword>
<feature type="region of interest" description="Disordered" evidence="9">
    <location>
        <begin position="563"/>
        <end position="585"/>
    </location>
</feature>
<name>A0ABD0WGW8_UMBPY</name>
<dbReference type="GO" id="GO:0005886">
    <property type="term" value="C:plasma membrane"/>
    <property type="evidence" value="ECO:0007669"/>
    <property type="project" value="UniProtKB-SubCell"/>
</dbReference>
<feature type="compositionally biased region" description="Acidic residues" evidence="9">
    <location>
        <begin position="1115"/>
        <end position="1124"/>
    </location>
</feature>
<dbReference type="Pfam" id="PF07679">
    <property type="entry name" value="I-set"/>
    <property type="match status" value="1"/>
</dbReference>
<dbReference type="SMART" id="SM00408">
    <property type="entry name" value="IGc2"/>
    <property type="match status" value="4"/>
</dbReference>
<dbReference type="SUPFAM" id="SSF49265">
    <property type="entry name" value="Fibronectin type III"/>
    <property type="match status" value="2"/>
</dbReference>
<keyword evidence="10" id="KW-1133">Transmembrane helix</keyword>
<feature type="domain" description="Fibronectin type-III" evidence="13">
    <location>
        <begin position="712"/>
        <end position="812"/>
    </location>
</feature>
<dbReference type="SUPFAM" id="SSF48726">
    <property type="entry name" value="Immunoglobulin"/>
    <property type="match status" value="4"/>
</dbReference>
<dbReference type="PROSITE" id="PS50853">
    <property type="entry name" value="FN3"/>
    <property type="match status" value="3"/>
</dbReference>
<keyword evidence="10" id="KW-0812">Transmembrane</keyword>
<evidence type="ECO:0000313" key="14">
    <source>
        <dbReference type="EMBL" id="KAL0972687.1"/>
    </source>
</evidence>
<dbReference type="PROSITE" id="PS51257">
    <property type="entry name" value="PROKAR_LIPOPROTEIN"/>
    <property type="match status" value="1"/>
</dbReference>
<feature type="compositionally biased region" description="Basic and acidic residues" evidence="9">
    <location>
        <begin position="940"/>
        <end position="968"/>
    </location>
</feature>
<keyword evidence="5 10" id="KW-0472">Membrane</keyword>
<dbReference type="Pfam" id="PF13927">
    <property type="entry name" value="Ig_3"/>
    <property type="match status" value="1"/>
</dbReference>
<evidence type="ECO:0000256" key="4">
    <source>
        <dbReference type="ARBA" id="ARBA00022737"/>
    </source>
</evidence>
<evidence type="ECO:0000256" key="5">
    <source>
        <dbReference type="ARBA" id="ARBA00023136"/>
    </source>
</evidence>
<evidence type="ECO:0000259" key="13">
    <source>
        <dbReference type="PROSITE" id="PS50853"/>
    </source>
</evidence>
<dbReference type="InterPro" id="IPR036116">
    <property type="entry name" value="FN3_sf"/>
</dbReference>
<feature type="compositionally biased region" description="Low complexity" evidence="9">
    <location>
        <begin position="569"/>
        <end position="585"/>
    </location>
</feature>
<feature type="chain" id="PRO_5044878091" description="Cell adhesion molecule-related/down-regulated by oncogenes" evidence="11">
    <location>
        <begin position="29"/>
        <end position="1169"/>
    </location>
</feature>
<keyword evidence="7" id="KW-0325">Glycoprotein</keyword>
<feature type="region of interest" description="Disordered" evidence="9">
    <location>
        <begin position="935"/>
        <end position="968"/>
    </location>
</feature>
<dbReference type="Proteomes" id="UP001557470">
    <property type="component" value="Unassembled WGS sequence"/>
</dbReference>
<feature type="region of interest" description="Disordered" evidence="9">
    <location>
        <begin position="1084"/>
        <end position="1124"/>
    </location>
</feature>
<feature type="compositionally biased region" description="Polar residues" evidence="9">
    <location>
        <begin position="455"/>
        <end position="466"/>
    </location>
</feature>
<dbReference type="SMART" id="SM00060">
    <property type="entry name" value="FN3"/>
    <property type="match status" value="3"/>
</dbReference>
<feature type="domain" description="Ig-like" evidence="12">
    <location>
        <begin position="122"/>
        <end position="207"/>
    </location>
</feature>
<dbReference type="InterPro" id="IPR036179">
    <property type="entry name" value="Ig-like_dom_sf"/>
</dbReference>